<reference evidence="1" key="1">
    <citation type="submission" date="2021-05" db="EMBL/GenBank/DDBJ databases">
        <authorList>
            <person name="Alioto T."/>
            <person name="Alioto T."/>
            <person name="Gomez Garrido J."/>
        </authorList>
    </citation>
    <scope>NUCLEOTIDE SEQUENCE</scope>
</reference>
<dbReference type="AlphaFoldDB" id="A0A8D8TZQ2"/>
<protein>
    <submittedName>
        <fullName evidence="1">Uncharacterized protein</fullName>
    </submittedName>
</protein>
<dbReference type="EMBL" id="HBUF01661726">
    <property type="protein sequence ID" value="CAG6788796.1"/>
    <property type="molecule type" value="Transcribed_RNA"/>
</dbReference>
<organism evidence="1">
    <name type="scientific">Cacopsylla melanoneura</name>
    <dbReference type="NCBI Taxonomy" id="428564"/>
    <lineage>
        <taxon>Eukaryota</taxon>
        <taxon>Metazoa</taxon>
        <taxon>Ecdysozoa</taxon>
        <taxon>Arthropoda</taxon>
        <taxon>Hexapoda</taxon>
        <taxon>Insecta</taxon>
        <taxon>Pterygota</taxon>
        <taxon>Neoptera</taxon>
        <taxon>Paraneoptera</taxon>
        <taxon>Hemiptera</taxon>
        <taxon>Sternorrhyncha</taxon>
        <taxon>Psylloidea</taxon>
        <taxon>Psyllidae</taxon>
        <taxon>Psyllinae</taxon>
        <taxon>Cacopsylla</taxon>
    </lineage>
</organism>
<sequence>MTNYIYSTTCSVQYIRNIVFRTCTKFSLRSINFFTRFRFNVSFVFQSRNYFRFSFEFFQWQVGFFLVYRQRLCVLFLSFDLLTKLFYFSFQCERFLMIQQLHCHWS</sequence>
<evidence type="ECO:0000313" key="1">
    <source>
        <dbReference type="EMBL" id="CAG6696788.1"/>
    </source>
</evidence>
<name>A0A8D8TZQ2_9HEMI</name>
<accession>A0A8D8TZQ2</accession>
<dbReference type="EMBL" id="HBUF01661725">
    <property type="protein sequence ID" value="CAG6788793.1"/>
    <property type="molecule type" value="Transcribed_RNA"/>
</dbReference>
<proteinExistence type="predicted"/>
<dbReference type="EMBL" id="HBUF01661727">
    <property type="protein sequence ID" value="CAG6788799.1"/>
    <property type="molecule type" value="Transcribed_RNA"/>
</dbReference>
<dbReference type="EMBL" id="HBUF01329920">
    <property type="protein sequence ID" value="CAG6696788.1"/>
    <property type="molecule type" value="Transcribed_RNA"/>
</dbReference>